<sequence>MDDLTSLAQLDPARGREPSEQEWSRSRADLTLIMAKQPQARVRPRRLVAVLAAAVTALLVALLPGGNGTAYASWTPVPRTLPGSAVSPEADLCAAGWDNGTSTPGDVVLAERRGRATLLVMWLSTGPLIECTLLEPGEVAGSQRLTDDADAEPPLPAAGRVAVDTRGATGYGARQYSDVLGRAAPDVTGVDLLLPDGTRVQASVAGGWWAAWWPGPEAGLAGGLSVVVHTATGSHTYDL</sequence>
<dbReference type="RefSeq" id="WP_203841647.1">
    <property type="nucleotide sequence ID" value="NZ_BAAATV010000009.1"/>
</dbReference>
<feature type="compositionally biased region" description="Basic and acidic residues" evidence="1">
    <location>
        <begin position="13"/>
        <end position="23"/>
    </location>
</feature>
<feature type="region of interest" description="Disordered" evidence="1">
    <location>
        <begin position="1"/>
        <end position="23"/>
    </location>
</feature>
<gene>
    <name evidence="3" type="ORF">Ahu01nite_077440</name>
</gene>
<evidence type="ECO:0000313" key="4">
    <source>
        <dbReference type="Proteomes" id="UP000603200"/>
    </source>
</evidence>
<proteinExistence type="predicted"/>
<comment type="caution">
    <text evidence="3">The sequence shown here is derived from an EMBL/GenBank/DDBJ whole genome shotgun (WGS) entry which is preliminary data.</text>
</comment>
<name>A0ABQ4A1E0_9ACTN</name>
<dbReference type="Proteomes" id="UP000603200">
    <property type="component" value="Unassembled WGS sequence"/>
</dbReference>
<organism evidence="3 4">
    <name type="scientific">Winogradskya humida</name>
    <dbReference type="NCBI Taxonomy" id="113566"/>
    <lineage>
        <taxon>Bacteria</taxon>
        <taxon>Bacillati</taxon>
        <taxon>Actinomycetota</taxon>
        <taxon>Actinomycetes</taxon>
        <taxon>Micromonosporales</taxon>
        <taxon>Micromonosporaceae</taxon>
        <taxon>Winogradskya</taxon>
    </lineage>
</organism>
<evidence type="ECO:0000256" key="1">
    <source>
        <dbReference type="SAM" id="MobiDB-lite"/>
    </source>
</evidence>
<protein>
    <submittedName>
        <fullName evidence="3">Uncharacterized protein</fullName>
    </submittedName>
</protein>
<keyword evidence="2" id="KW-1133">Transmembrane helix</keyword>
<evidence type="ECO:0000256" key="2">
    <source>
        <dbReference type="SAM" id="Phobius"/>
    </source>
</evidence>
<reference evidence="3 4" key="1">
    <citation type="submission" date="2021-01" db="EMBL/GenBank/DDBJ databases">
        <title>Whole genome shotgun sequence of Actinoplanes humidus NBRC 14915.</title>
        <authorList>
            <person name="Komaki H."/>
            <person name="Tamura T."/>
        </authorList>
    </citation>
    <scope>NUCLEOTIDE SEQUENCE [LARGE SCALE GENOMIC DNA]</scope>
    <source>
        <strain evidence="3 4">NBRC 14915</strain>
    </source>
</reference>
<dbReference type="EMBL" id="BOMN01000112">
    <property type="protein sequence ID" value="GIE24642.1"/>
    <property type="molecule type" value="Genomic_DNA"/>
</dbReference>
<keyword evidence="4" id="KW-1185">Reference proteome</keyword>
<keyword evidence="2" id="KW-0472">Membrane</keyword>
<feature type="transmembrane region" description="Helical" evidence="2">
    <location>
        <begin position="47"/>
        <end position="66"/>
    </location>
</feature>
<accession>A0ABQ4A1E0</accession>
<evidence type="ECO:0000313" key="3">
    <source>
        <dbReference type="EMBL" id="GIE24642.1"/>
    </source>
</evidence>
<keyword evidence="2" id="KW-0812">Transmembrane</keyword>